<dbReference type="InterPro" id="IPR048433">
    <property type="entry name" value="YNCE-like_beta-prop"/>
</dbReference>
<reference evidence="3" key="1">
    <citation type="submission" date="2013-08" db="EMBL/GenBank/DDBJ databases">
        <authorList>
            <person name="Mendez C."/>
            <person name="Richter M."/>
            <person name="Ferrer M."/>
            <person name="Sanchez J."/>
        </authorList>
    </citation>
    <scope>NUCLEOTIDE SEQUENCE</scope>
</reference>
<gene>
    <name evidence="3" type="ORF">B1A_20057</name>
</gene>
<dbReference type="EMBL" id="AUZX01014796">
    <property type="protein sequence ID" value="EQD31168.1"/>
    <property type="molecule type" value="Genomic_DNA"/>
</dbReference>
<keyword evidence="1" id="KW-0732">Signal</keyword>
<dbReference type="Pfam" id="PF21783">
    <property type="entry name" value="YNCE"/>
    <property type="match status" value="1"/>
</dbReference>
<evidence type="ECO:0000313" key="3">
    <source>
        <dbReference type="EMBL" id="EQD31168.1"/>
    </source>
</evidence>
<dbReference type="PANTHER" id="PTHR47197:SF3">
    <property type="entry name" value="DIHYDRO-HEME D1 DEHYDROGENASE"/>
    <property type="match status" value="1"/>
</dbReference>
<dbReference type="InterPro" id="IPR011964">
    <property type="entry name" value="YVTN_b-propeller_repeat"/>
</dbReference>
<dbReference type="PANTHER" id="PTHR47197">
    <property type="entry name" value="PROTEIN NIRF"/>
    <property type="match status" value="1"/>
</dbReference>
<sequence length="74" mass="8299">SIIDTQTLTITKTFPVPGGPDDMEVSEDGKELWITNRWIRQVSVVDLSTDKVVRTIPVGKSPHGIFFEHHAARQ</sequence>
<dbReference type="InterPro" id="IPR015943">
    <property type="entry name" value="WD40/YVTN_repeat-like_dom_sf"/>
</dbReference>
<dbReference type="InterPro" id="IPR011045">
    <property type="entry name" value="N2O_reductase_N"/>
</dbReference>
<feature type="non-terminal residue" evidence="3">
    <location>
        <position position="1"/>
    </location>
</feature>
<reference evidence="3" key="2">
    <citation type="journal article" date="2014" name="ISME J.">
        <title>Microbial stratification in low pH oxic and suboxic macroscopic growths along an acid mine drainage.</title>
        <authorList>
            <person name="Mendez-Garcia C."/>
            <person name="Mesa V."/>
            <person name="Sprenger R.R."/>
            <person name="Richter M."/>
            <person name="Diez M.S."/>
            <person name="Solano J."/>
            <person name="Bargiela R."/>
            <person name="Golyshina O.V."/>
            <person name="Manteca A."/>
            <person name="Ramos J.L."/>
            <person name="Gallego J.R."/>
            <person name="Llorente I."/>
            <person name="Martins Dos Santos V.A."/>
            <person name="Jensen O.N."/>
            <person name="Pelaez A.I."/>
            <person name="Sanchez J."/>
            <person name="Ferrer M."/>
        </authorList>
    </citation>
    <scope>NUCLEOTIDE SEQUENCE</scope>
</reference>
<name>T0YDG7_9ZZZZ</name>
<dbReference type="Gene3D" id="2.130.10.10">
    <property type="entry name" value="YVTN repeat-like/Quinoprotein amine dehydrogenase"/>
    <property type="match status" value="1"/>
</dbReference>
<organism evidence="3">
    <name type="scientific">mine drainage metagenome</name>
    <dbReference type="NCBI Taxonomy" id="410659"/>
    <lineage>
        <taxon>unclassified sequences</taxon>
        <taxon>metagenomes</taxon>
        <taxon>ecological metagenomes</taxon>
    </lineage>
</organism>
<dbReference type="NCBIfam" id="TIGR02276">
    <property type="entry name" value="beta_rpt_yvtn"/>
    <property type="match status" value="1"/>
</dbReference>
<comment type="caution">
    <text evidence="3">The sequence shown here is derived from an EMBL/GenBank/DDBJ whole genome shotgun (WGS) entry which is preliminary data.</text>
</comment>
<feature type="domain" description="YNCE-like beta-propeller" evidence="2">
    <location>
        <begin position="1"/>
        <end position="73"/>
    </location>
</feature>
<proteinExistence type="predicted"/>
<accession>T0YDG7</accession>
<dbReference type="InterPro" id="IPR051200">
    <property type="entry name" value="Host-pathogen_enzymatic-act"/>
</dbReference>
<evidence type="ECO:0000256" key="1">
    <source>
        <dbReference type="ARBA" id="ARBA00022729"/>
    </source>
</evidence>
<protein>
    <submittedName>
        <fullName evidence="3">YVTN beta-propeller repeat-containing protein</fullName>
    </submittedName>
</protein>
<dbReference type="SUPFAM" id="SSF50974">
    <property type="entry name" value="Nitrous oxide reductase, N-terminal domain"/>
    <property type="match status" value="1"/>
</dbReference>
<evidence type="ECO:0000259" key="2">
    <source>
        <dbReference type="Pfam" id="PF21783"/>
    </source>
</evidence>
<dbReference type="AlphaFoldDB" id="T0YDG7"/>